<dbReference type="Pfam" id="PF02875">
    <property type="entry name" value="Mur_ligase_C"/>
    <property type="match status" value="1"/>
</dbReference>
<dbReference type="GO" id="GO:0016881">
    <property type="term" value="F:acid-amino acid ligase activity"/>
    <property type="evidence" value="ECO:0007669"/>
    <property type="project" value="InterPro"/>
</dbReference>
<organism evidence="3">
    <name type="scientific">Candidatus Kentrum sp. LPFa</name>
    <dbReference type="NCBI Taxonomy" id="2126335"/>
    <lineage>
        <taxon>Bacteria</taxon>
        <taxon>Pseudomonadati</taxon>
        <taxon>Pseudomonadota</taxon>
        <taxon>Gammaproteobacteria</taxon>
        <taxon>Candidatus Kentrum</taxon>
    </lineage>
</organism>
<dbReference type="EMBL" id="CAADFM010000225">
    <property type="protein sequence ID" value="VFK19455.1"/>
    <property type="molecule type" value="Genomic_DNA"/>
</dbReference>
<dbReference type="InterPro" id="IPR036615">
    <property type="entry name" value="Mur_ligase_C_dom_sf"/>
</dbReference>
<gene>
    <name evidence="2" type="ORF">BECKLPF1236A_GA0070988_102252</name>
    <name evidence="3" type="ORF">BECKLPF1236C_GA0070990_102272</name>
</gene>
<reference evidence="3" key="1">
    <citation type="submission" date="2019-02" db="EMBL/GenBank/DDBJ databases">
        <authorList>
            <person name="Gruber-Vodicka R. H."/>
            <person name="Seah K. B. B."/>
        </authorList>
    </citation>
    <scope>NUCLEOTIDE SEQUENCE</scope>
    <source>
        <strain evidence="2">BECK_S312</strain>
        <strain evidence="3">BECK_S426</strain>
    </source>
</reference>
<evidence type="ECO:0000259" key="1">
    <source>
        <dbReference type="Pfam" id="PF02875"/>
    </source>
</evidence>
<name>A0A450XX22_9GAMM</name>
<dbReference type="SUPFAM" id="SSF53244">
    <property type="entry name" value="MurD-like peptide ligases, peptide-binding domain"/>
    <property type="match status" value="1"/>
</dbReference>
<evidence type="ECO:0000313" key="2">
    <source>
        <dbReference type="EMBL" id="VFK19455.1"/>
    </source>
</evidence>
<accession>A0A450XX22</accession>
<sequence>MLLGSTGGFGHGSKIEHSMIGEVAYTLADRQIVTDDTPGEEYPATIRKQLMATSPSATEIADRGEAISTAIKALKAGDTLLVAGRGHEQVQYYADYEKTLDDVTEVRAAVRNLHIGGME</sequence>
<dbReference type="PANTHER" id="PTHR23135:SF4">
    <property type="entry name" value="UDP-N-ACETYLMURAMOYL-L-ALANYL-D-GLUTAMATE--2,6-DIAMINOPIMELATE LIGASE MURE HOMOLOG, CHLOROPLASTIC"/>
    <property type="match status" value="1"/>
</dbReference>
<evidence type="ECO:0000313" key="3">
    <source>
        <dbReference type="EMBL" id="VFK33838.1"/>
    </source>
</evidence>
<dbReference type="PANTHER" id="PTHR23135">
    <property type="entry name" value="MUR LIGASE FAMILY MEMBER"/>
    <property type="match status" value="1"/>
</dbReference>
<proteinExistence type="predicted"/>
<dbReference type="Gene3D" id="3.90.190.20">
    <property type="entry name" value="Mur ligase, C-terminal domain"/>
    <property type="match status" value="1"/>
</dbReference>
<protein>
    <recommendedName>
        <fullName evidence="1">Mur ligase C-terminal domain-containing protein</fullName>
    </recommendedName>
</protein>
<dbReference type="InterPro" id="IPR004101">
    <property type="entry name" value="Mur_ligase_C"/>
</dbReference>
<dbReference type="AlphaFoldDB" id="A0A450XX22"/>
<dbReference type="EMBL" id="CAADFP010000227">
    <property type="protein sequence ID" value="VFK33838.1"/>
    <property type="molecule type" value="Genomic_DNA"/>
</dbReference>
<feature type="domain" description="Mur ligase C-terminal" evidence="1">
    <location>
        <begin position="2"/>
        <end position="86"/>
    </location>
</feature>